<dbReference type="PANTHER" id="PTHR43591:SF24">
    <property type="entry name" value="2-METHOXY-6-POLYPRENYL-1,4-BENZOQUINOL METHYLASE, MITOCHONDRIAL"/>
    <property type="match status" value="1"/>
</dbReference>
<evidence type="ECO:0000313" key="4">
    <source>
        <dbReference type="Proteomes" id="UP000813385"/>
    </source>
</evidence>
<dbReference type="GO" id="GO:0008168">
    <property type="term" value="F:methyltransferase activity"/>
    <property type="evidence" value="ECO:0007669"/>
    <property type="project" value="TreeGrafter"/>
</dbReference>
<gene>
    <name evidence="3" type="ORF">B0T11DRAFT_315281</name>
</gene>
<dbReference type="AlphaFoldDB" id="A0A8K0XA46"/>
<comment type="caution">
    <text evidence="3">The sequence shown here is derived from an EMBL/GenBank/DDBJ whole genome shotgun (WGS) entry which is preliminary data.</text>
</comment>
<evidence type="ECO:0008006" key="5">
    <source>
        <dbReference type="Google" id="ProtNLM"/>
    </source>
</evidence>
<organism evidence="3 4">
    <name type="scientific">Plectosphaerella cucumerina</name>
    <dbReference type="NCBI Taxonomy" id="40658"/>
    <lineage>
        <taxon>Eukaryota</taxon>
        <taxon>Fungi</taxon>
        <taxon>Dikarya</taxon>
        <taxon>Ascomycota</taxon>
        <taxon>Pezizomycotina</taxon>
        <taxon>Sordariomycetes</taxon>
        <taxon>Hypocreomycetidae</taxon>
        <taxon>Glomerellales</taxon>
        <taxon>Plectosphaerellaceae</taxon>
        <taxon>Plectosphaerella</taxon>
    </lineage>
</organism>
<evidence type="ECO:0000313" key="3">
    <source>
        <dbReference type="EMBL" id="KAH7377179.1"/>
    </source>
</evidence>
<dbReference type="EMBL" id="JAGPXD010000001">
    <property type="protein sequence ID" value="KAH7377179.1"/>
    <property type="molecule type" value="Genomic_DNA"/>
</dbReference>
<dbReference type="PANTHER" id="PTHR43591">
    <property type="entry name" value="METHYLTRANSFERASE"/>
    <property type="match status" value="1"/>
</dbReference>
<comment type="similarity">
    <text evidence="1">Belongs to the methyltransferase superfamily. LaeA methyltransferase family.</text>
</comment>
<reference evidence="3" key="1">
    <citation type="journal article" date="2021" name="Nat. Commun.">
        <title>Genetic determinants of endophytism in the Arabidopsis root mycobiome.</title>
        <authorList>
            <person name="Mesny F."/>
            <person name="Miyauchi S."/>
            <person name="Thiergart T."/>
            <person name="Pickel B."/>
            <person name="Atanasova L."/>
            <person name="Karlsson M."/>
            <person name="Huettel B."/>
            <person name="Barry K.W."/>
            <person name="Haridas S."/>
            <person name="Chen C."/>
            <person name="Bauer D."/>
            <person name="Andreopoulos W."/>
            <person name="Pangilinan J."/>
            <person name="LaButti K."/>
            <person name="Riley R."/>
            <person name="Lipzen A."/>
            <person name="Clum A."/>
            <person name="Drula E."/>
            <person name="Henrissat B."/>
            <person name="Kohler A."/>
            <person name="Grigoriev I.V."/>
            <person name="Martin F.M."/>
            <person name="Hacquard S."/>
        </authorList>
    </citation>
    <scope>NUCLEOTIDE SEQUENCE</scope>
    <source>
        <strain evidence="3">MPI-CAGE-AT-0016</strain>
    </source>
</reference>
<sequence length="366" mass="40810">MSRAIETDDQFVAHLVQPPTNSADDSDHDSTYSDDDSSSTVNLEGQWQSFDGIPHSNDEPVQNSKDRLDAEHTLILLVWNRRLYNATVIPKTVLNVGAGTGAWAMHFGRDHPESTVIGSHSALCQPSWVHSNVEFQLDRLHQPWTWRENLFDFVCVGNLNHNFADKEHVCTQAFRCAKPGGLVEIHGSEFVIRRNGGSTQGPAYHLSQWSRGMYDGLTKLGRMPASASDCVEYMRKTGFEQVESETQKVPIGDGPADNNLEPIRALANFVFTDRLLPITKRAFVDGLGWEREEVEVFSALARNDIWEAPCYYTTFRIWGRKPALTTSDPVPGAPVTPDMIPFEETLAKIGDYDATRGALGAGYAKR</sequence>
<accession>A0A8K0XA46</accession>
<name>A0A8K0XA46_9PEZI</name>
<dbReference type="InterPro" id="IPR029063">
    <property type="entry name" value="SAM-dependent_MTases_sf"/>
</dbReference>
<dbReference type="CDD" id="cd02440">
    <property type="entry name" value="AdoMet_MTases"/>
    <property type="match status" value="1"/>
</dbReference>
<protein>
    <recommendedName>
        <fullName evidence="5">Methyltransferase type 11 domain-containing protein</fullName>
    </recommendedName>
</protein>
<evidence type="ECO:0000256" key="1">
    <source>
        <dbReference type="ARBA" id="ARBA00038158"/>
    </source>
</evidence>
<keyword evidence="4" id="KW-1185">Reference proteome</keyword>
<feature type="region of interest" description="Disordered" evidence="2">
    <location>
        <begin position="16"/>
        <end position="41"/>
    </location>
</feature>
<dbReference type="Pfam" id="PF13489">
    <property type="entry name" value="Methyltransf_23"/>
    <property type="match status" value="1"/>
</dbReference>
<dbReference type="Proteomes" id="UP000813385">
    <property type="component" value="Unassembled WGS sequence"/>
</dbReference>
<proteinExistence type="inferred from homology"/>
<dbReference type="SUPFAM" id="SSF53335">
    <property type="entry name" value="S-adenosyl-L-methionine-dependent methyltransferases"/>
    <property type="match status" value="1"/>
</dbReference>
<dbReference type="OrthoDB" id="2013972at2759"/>
<dbReference type="Gene3D" id="3.40.50.150">
    <property type="entry name" value="Vaccinia Virus protein VP39"/>
    <property type="match status" value="1"/>
</dbReference>
<evidence type="ECO:0000256" key="2">
    <source>
        <dbReference type="SAM" id="MobiDB-lite"/>
    </source>
</evidence>
<feature type="compositionally biased region" description="Acidic residues" evidence="2">
    <location>
        <begin position="24"/>
        <end position="37"/>
    </location>
</feature>